<dbReference type="InterPro" id="IPR001996">
    <property type="entry name" value="PTS_IIB_1"/>
</dbReference>
<evidence type="ECO:0000313" key="14">
    <source>
        <dbReference type="EMBL" id="NKE38150.1"/>
    </source>
</evidence>
<feature type="transmembrane region" description="Helical" evidence="11">
    <location>
        <begin position="199"/>
        <end position="220"/>
    </location>
</feature>
<protein>
    <submittedName>
        <fullName evidence="14">PTS transporter subunit EIIC</fullName>
    </submittedName>
</protein>
<name>A0A846TPD8_9MOLU</name>
<evidence type="ECO:0000256" key="7">
    <source>
        <dbReference type="ARBA" id="ARBA00022692"/>
    </source>
</evidence>
<dbReference type="GO" id="GO:0090588">
    <property type="term" value="F:protein-phosphocysteine-N-acetylmuramate phosphotransferase system transporter activity"/>
    <property type="evidence" value="ECO:0007669"/>
    <property type="project" value="TreeGrafter"/>
</dbReference>
<feature type="transmembrane region" description="Helical" evidence="11">
    <location>
        <begin position="551"/>
        <end position="572"/>
    </location>
</feature>
<dbReference type="PROSITE" id="PS51103">
    <property type="entry name" value="PTS_EIIC_TYPE_1"/>
    <property type="match status" value="1"/>
</dbReference>
<dbReference type="Gene3D" id="3.30.1360.60">
    <property type="entry name" value="Glucose permease domain IIB"/>
    <property type="match status" value="1"/>
</dbReference>
<gene>
    <name evidence="14" type="ORF">HER12_00050</name>
</gene>
<evidence type="ECO:0000259" key="12">
    <source>
        <dbReference type="PROSITE" id="PS51098"/>
    </source>
</evidence>
<dbReference type="PANTHER" id="PTHR30175">
    <property type="entry name" value="PHOSPHOTRANSFERASE SYSTEM TRANSPORT PROTEIN"/>
    <property type="match status" value="1"/>
</dbReference>
<keyword evidence="8 11" id="KW-1133">Transmembrane helix</keyword>
<feature type="transmembrane region" description="Helical" evidence="11">
    <location>
        <begin position="436"/>
        <end position="456"/>
    </location>
</feature>
<comment type="caution">
    <text evidence="14">The sequence shown here is derived from an EMBL/GenBank/DDBJ whole genome shotgun (WGS) entry which is preliminary data.</text>
</comment>
<feature type="transmembrane region" description="Helical" evidence="11">
    <location>
        <begin position="128"/>
        <end position="149"/>
    </location>
</feature>
<feature type="transmembrane region" description="Helical" evidence="11">
    <location>
        <begin position="344"/>
        <end position="370"/>
    </location>
</feature>
<dbReference type="InterPro" id="IPR036878">
    <property type="entry name" value="Glu_permease_IIB"/>
</dbReference>
<feature type="active site" description="Phosphocysteine intermediate; for EIIB activity" evidence="10">
    <location>
        <position position="28"/>
    </location>
</feature>
<evidence type="ECO:0000256" key="2">
    <source>
        <dbReference type="ARBA" id="ARBA00022448"/>
    </source>
</evidence>
<dbReference type="EMBL" id="JAAVVK010000001">
    <property type="protein sequence ID" value="NKE38150.1"/>
    <property type="molecule type" value="Genomic_DNA"/>
</dbReference>
<dbReference type="SUPFAM" id="SSF55604">
    <property type="entry name" value="Glucose permease domain IIB"/>
    <property type="match status" value="1"/>
</dbReference>
<reference evidence="14 15" key="1">
    <citation type="submission" date="2020-04" db="EMBL/GenBank/DDBJ databases">
        <title>Complete genome sequence of Spiroplasma platyhelix ATCC 51748, an insect isolate.</title>
        <authorList>
            <person name="Green E.A."/>
            <person name="Klassen J.L."/>
        </authorList>
    </citation>
    <scope>NUCLEOTIDE SEQUENCE [LARGE SCALE GENOMIC DNA]</scope>
    <source>
        <strain evidence="14 15">PALS-1</strain>
    </source>
</reference>
<evidence type="ECO:0000256" key="4">
    <source>
        <dbReference type="ARBA" id="ARBA00022597"/>
    </source>
</evidence>
<evidence type="ECO:0000256" key="11">
    <source>
        <dbReference type="SAM" id="Phobius"/>
    </source>
</evidence>
<feature type="transmembrane region" description="Helical" evidence="11">
    <location>
        <begin position="377"/>
        <end position="397"/>
    </location>
</feature>
<comment type="subcellular location">
    <subcellularLocation>
        <location evidence="1">Cell membrane</location>
        <topology evidence="1">Multi-pass membrane protein</topology>
    </subcellularLocation>
</comment>
<keyword evidence="2" id="KW-0813">Transport</keyword>
<keyword evidence="5" id="KW-0808">Transferase</keyword>
<evidence type="ECO:0000259" key="13">
    <source>
        <dbReference type="PROSITE" id="PS51103"/>
    </source>
</evidence>
<evidence type="ECO:0000256" key="1">
    <source>
        <dbReference type="ARBA" id="ARBA00004651"/>
    </source>
</evidence>
<feature type="transmembrane region" description="Helical" evidence="11">
    <location>
        <begin position="263"/>
        <end position="284"/>
    </location>
</feature>
<evidence type="ECO:0000256" key="10">
    <source>
        <dbReference type="PROSITE-ProRule" id="PRU00421"/>
    </source>
</evidence>
<sequence length="588" mass="63381">MSKKNSLKTAEEIAKLFNQGDIVSFTNCMTRLRITVRRGANIDQEKIKSIENVTGLIVNDTEYQIILGPGFVNQVTNNFKKFVNLETESVEDNNIQASQSLADLASFEKQKLRAGGSVKKFLTKISKVFTPLIPAFIGAGLLSGIAGIILSSGGGADNASETIKSWNSVLAFALAILTNVFIIAVGWRLGEEFGGNAGLCALIAAMFCGFAGANISGIFIPVKDTDGFITAYNFLGILINKDTIQHNWFTVGFVNLDTQGNPILGAPHAGLIGAMIAVGFTIFVEKQFRKFMPGALDTIVTPILVILAMIFLNFVFIIPAAGYLFTAITFLFNNLYTNPFGAALLAGIFLFALAFGVHQGFLPIYFALIADTGVNGLFPIMCMGGVAQVGVAISMWIMAGKGSLLRKQISGAIIPGFLGIGEPLIYGISLPRVKPFFVSCIAAAFGGFIMGALNTWGGLGIGMNAATGPGGLTAAIMMTTVDGNVVKGILVYLSVVFVTYFIGAGLCFFAYSRVARYGAEKTTNITREWLVTMKDKDQEIWNKIVSSLKQFGLMLTYVTLIGLPIIWLTWYYKSSNEDKMNLKEFKLV</sequence>
<dbReference type="PANTHER" id="PTHR30175:SF3">
    <property type="entry name" value="PTS SYSTEM N-ACETYLMURAMIC ACID-SPECIFIC EIIBC COMPONENT"/>
    <property type="match status" value="1"/>
</dbReference>
<feature type="domain" description="PTS EIIB type-1" evidence="12">
    <location>
        <begin position="6"/>
        <end position="89"/>
    </location>
</feature>
<evidence type="ECO:0000256" key="6">
    <source>
        <dbReference type="ARBA" id="ARBA00022683"/>
    </source>
</evidence>
<dbReference type="InterPro" id="IPR050558">
    <property type="entry name" value="PTS_Sugar-Specific_Components"/>
</dbReference>
<keyword evidence="3" id="KW-1003">Cell membrane</keyword>
<feature type="domain" description="PTS EIIC type-1" evidence="13">
    <location>
        <begin position="123"/>
        <end position="523"/>
    </location>
</feature>
<dbReference type="GO" id="GO:0008982">
    <property type="term" value="F:protein-N(PI)-phosphohistidine-sugar phosphotransferase activity"/>
    <property type="evidence" value="ECO:0007669"/>
    <property type="project" value="InterPro"/>
</dbReference>
<proteinExistence type="predicted"/>
<dbReference type="InterPro" id="IPR003352">
    <property type="entry name" value="PTS_EIIC"/>
</dbReference>
<organism evidence="14 15">
    <name type="scientific">Spiroplasma platyhelix PALS-1</name>
    <dbReference type="NCBI Taxonomy" id="1276218"/>
    <lineage>
        <taxon>Bacteria</taxon>
        <taxon>Bacillati</taxon>
        <taxon>Mycoplasmatota</taxon>
        <taxon>Mollicutes</taxon>
        <taxon>Entomoplasmatales</taxon>
        <taxon>Spiroplasmataceae</taxon>
        <taxon>Spiroplasma</taxon>
    </lineage>
</organism>
<keyword evidence="4" id="KW-0762">Sugar transport</keyword>
<dbReference type="PROSITE" id="PS51098">
    <property type="entry name" value="PTS_EIIB_TYPE_1"/>
    <property type="match status" value="1"/>
</dbReference>
<dbReference type="InterPro" id="IPR013013">
    <property type="entry name" value="PTS_EIIC_1"/>
</dbReference>
<evidence type="ECO:0000313" key="15">
    <source>
        <dbReference type="Proteomes" id="UP000584587"/>
    </source>
</evidence>
<feature type="transmembrane region" description="Helical" evidence="11">
    <location>
        <begin position="169"/>
        <end position="187"/>
    </location>
</feature>
<feature type="transmembrane region" description="Helical" evidence="11">
    <location>
        <begin position="409"/>
        <end position="429"/>
    </location>
</feature>
<feature type="transmembrane region" description="Helical" evidence="11">
    <location>
        <begin position="489"/>
        <end position="511"/>
    </location>
</feature>
<evidence type="ECO:0000256" key="9">
    <source>
        <dbReference type="ARBA" id="ARBA00023136"/>
    </source>
</evidence>
<dbReference type="AlphaFoldDB" id="A0A846TPD8"/>
<dbReference type="Pfam" id="PF02378">
    <property type="entry name" value="PTS_EIIC"/>
    <property type="match status" value="1"/>
</dbReference>
<evidence type="ECO:0000256" key="3">
    <source>
        <dbReference type="ARBA" id="ARBA00022475"/>
    </source>
</evidence>
<dbReference type="Proteomes" id="UP000584587">
    <property type="component" value="Unassembled WGS sequence"/>
</dbReference>
<feature type="transmembrane region" description="Helical" evidence="11">
    <location>
        <begin position="304"/>
        <end position="332"/>
    </location>
</feature>
<dbReference type="GO" id="GO:0009401">
    <property type="term" value="P:phosphoenolpyruvate-dependent sugar phosphotransferase system"/>
    <property type="evidence" value="ECO:0007669"/>
    <property type="project" value="UniProtKB-KW"/>
</dbReference>
<dbReference type="RefSeq" id="WP_168104630.1">
    <property type="nucleotide sequence ID" value="NZ_CP051215.1"/>
</dbReference>
<evidence type="ECO:0000256" key="8">
    <source>
        <dbReference type="ARBA" id="ARBA00022989"/>
    </source>
</evidence>
<keyword evidence="9 11" id="KW-0472">Membrane</keyword>
<accession>A0A846TPD8</accession>
<dbReference type="GO" id="GO:0005886">
    <property type="term" value="C:plasma membrane"/>
    <property type="evidence" value="ECO:0007669"/>
    <property type="project" value="UniProtKB-SubCell"/>
</dbReference>
<keyword evidence="6" id="KW-0598">Phosphotransferase system</keyword>
<keyword evidence="15" id="KW-1185">Reference proteome</keyword>
<keyword evidence="7 11" id="KW-0812">Transmembrane</keyword>
<evidence type="ECO:0000256" key="5">
    <source>
        <dbReference type="ARBA" id="ARBA00022679"/>
    </source>
</evidence>